<dbReference type="EMBL" id="PXZM01000003">
    <property type="protein sequence ID" value="PSJ99741.1"/>
    <property type="molecule type" value="Genomic_DNA"/>
</dbReference>
<proteinExistence type="predicted"/>
<dbReference type="RefSeq" id="WP_106837487.1">
    <property type="nucleotide sequence ID" value="NZ_JBCNIW010000016.1"/>
</dbReference>
<sequence>MYIRPKMLWWLIPILLGLFLLGIVLGTVSRSANTDSTDTASAVKQTAGTEQTATTVEELLEQITQDEERSFLVYMQDQTLHGRYRNEQFQLAGEIGGHQLEIAREDGQPVSVRVDGQIQDHAALPYALFTPHEHAALLKGVLQSVRPERLKDTAGQGWSGYRIAVPPEEVSSLLSMWLGPSFPIQDLTSNVTNGINVNYQLWYESSTGQLRQLKLDLQIQTAVGVKRDQLRFRL</sequence>
<comment type="caution">
    <text evidence="1">The sequence shown here is derived from an EMBL/GenBank/DDBJ whole genome shotgun (WGS) entry which is preliminary data.</text>
</comment>
<keyword evidence="2" id="KW-1185">Reference proteome</keyword>
<accession>A0A2P7VKJ0</accession>
<dbReference type="OrthoDB" id="2465684at2"/>
<protein>
    <recommendedName>
        <fullName evidence="3">Lipoprotein</fullName>
    </recommendedName>
</protein>
<organism evidence="1 2">
    <name type="scientific">Brevibacillus fortis</name>
    <dbReference type="NCBI Taxonomy" id="2126352"/>
    <lineage>
        <taxon>Bacteria</taxon>
        <taxon>Bacillati</taxon>
        <taxon>Bacillota</taxon>
        <taxon>Bacilli</taxon>
        <taxon>Bacillales</taxon>
        <taxon>Paenibacillaceae</taxon>
        <taxon>Brevibacillus</taxon>
    </lineage>
</organism>
<dbReference type="AlphaFoldDB" id="A0A2P7VKJ0"/>
<dbReference type="Proteomes" id="UP000240419">
    <property type="component" value="Unassembled WGS sequence"/>
</dbReference>
<evidence type="ECO:0000313" key="1">
    <source>
        <dbReference type="EMBL" id="PSJ99741.1"/>
    </source>
</evidence>
<gene>
    <name evidence="1" type="ORF">C7R93_03480</name>
</gene>
<name>A0A2P7VKJ0_9BACL</name>
<evidence type="ECO:0008006" key="3">
    <source>
        <dbReference type="Google" id="ProtNLM"/>
    </source>
</evidence>
<reference evidence="1 2" key="1">
    <citation type="submission" date="2018-03" db="EMBL/GenBank/DDBJ databases">
        <title>Brevisbacillus phylogenomics.</title>
        <authorList>
            <person name="Dunlap C."/>
        </authorList>
    </citation>
    <scope>NUCLEOTIDE SEQUENCE [LARGE SCALE GENOMIC DNA]</scope>
    <source>
        <strain evidence="1 2">NRRL NRS-1210</strain>
    </source>
</reference>
<evidence type="ECO:0000313" key="2">
    <source>
        <dbReference type="Proteomes" id="UP000240419"/>
    </source>
</evidence>